<name>A0A090Z7P9_PAEMA</name>
<evidence type="ECO:0000313" key="1">
    <source>
        <dbReference type="EMBL" id="KFN07299.1"/>
    </source>
</evidence>
<dbReference type="RefSeq" id="WP_036626017.1">
    <property type="nucleotide sequence ID" value="NZ_JAKOBR010000029.1"/>
</dbReference>
<sequence>MSDQLESSHHKVFGNLNDMPSFEWSDLDGKTLDMAVSRDECGITVAGIDKGTGVIYVLHQQIFPEERLRRSVDKLAGELADALERSMK</sequence>
<reference evidence="1 2" key="1">
    <citation type="submission" date="2014-04" db="EMBL/GenBank/DDBJ databases">
        <authorList>
            <person name="Bishop-Lilly K.A."/>
            <person name="Broomall S.M."/>
            <person name="Chain P.S."/>
            <person name="Chertkov O."/>
            <person name="Coyne S.R."/>
            <person name="Daligault H.E."/>
            <person name="Davenport K.W."/>
            <person name="Erkkila T."/>
            <person name="Frey K.G."/>
            <person name="Gibbons H.S."/>
            <person name="Gu W."/>
            <person name="Jaissle J."/>
            <person name="Johnson S.L."/>
            <person name="Koroleva G.I."/>
            <person name="Ladner J.T."/>
            <person name="Lo C.-C."/>
            <person name="Minogue T.D."/>
            <person name="Munk C."/>
            <person name="Palacios G.F."/>
            <person name="Redden C.L."/>
            <person name="Rosenzweig C.N."/>
            <person name="Scholz M.B."/>
            <person name="Teshima H."/>
            <person name="Xu Y."/>
        </authorList>
    </citation>
    <scope>NUCLEOTIDE SEQUENCE [LARGE SCALE GENOMIC DNA]</scope>
    <source>
        <strain evidence="1 2">8244</strain>
    </source>
</reference>
<comment type="caution">
    <text evidence="1">The sequence shown here is derived from an EMBL/GenBank/DDBJ whole genome shotgun (WGS) entry which is preliminary data.</text>
</comment>
<proteinExistence type="predicted"/>
<dbReference type="AlphaFoldDB" id="A0A090Z7P9"/>
<protein>
    <submittedName>
        <fullName evidence="1">Uncharacterized protein</fullName>
    </submittedName>
</protein>
<evidence type="ECO:0000313" key="2">
    <source>
        <dbReference type="Proteomes" id="UP000029278"/>
    </source>
</evidence>
<accession>A0A090Z7P9</accession>
<dbReference type="EMBL" id="JMQA01000035">
    <property type="protein sequence ID" value="KFN07299.1"/>
    <property type="molecule type" value="Genomic_DNA"/>
</dbReference>
<dbReference type="HOGENOM" id="CLU_2466103_0_0_9"/>
<gene>
    <name evidence="1" type="ORF">DJ90_5691</name>
</gene>
<dbReference type="OrthoDB" id="9910520at2"/>
<organism evidence="1 2">
    <name type="scientific">Paenibacillus macerans</name>
    <name type="common">Bacillus macerans</name>
    <dbReference type="NCBI Taxonomy" id="44252"/>
    <lineage>
        <taxon>Bacteria</taxon>
        <taxon>Bacillati</taxon>
        <taxon>Bacillota</taxon>
        <taxon>Bacilli</taxon>
        <taxon>Bacillales</taxon>
        <taxon>Paenibacillaceae</taxon>
        <taxon>Paenibacillus</taxon>
    </lineage>
</organism>
<dbReference type="GeneID" id="77009472"/>
<keyword evidence="2" id="KW-1185">Reference proteome</keyword>
<dbReference type="STRING" id="44252.DJ90_5691"/>
<dbReference type="Proteomes" id="UP000029278">
    <property type="component" value="Unassembled WGS sequence"/>
</dbReference>